<dbReference type="Pfam" id="PF17862">
    <property type="entry name" value="AAA_lid_3"/>
    <property type="match status" value="2"/>
</dbReference>
<dbReference type="InterPro" id="IPR027417">
    <property type="entry name" value="P-loop_NTPase"/>
</dbReference>
<feature type="compositionally biased region" description="Low complexity" evidence="5">
    <location>
        <begin position="173"/>
        <end position="183"/>
    </location>
</feature>
<feature type="compositionally biased region" description="Basic and acidic residues" evidence="5">
    <location>
        <begin position="205"/>
        <end position="214"/>
    </location>
</feature>
<dbReference type="Gene3D" id="3.10.330.10">
    <property type="match status" value="1"/>
</dbReference>
<dbReference type="PROSITE" id="PS00674">
    <property type="entry name" value="AAA"/>
    <property type="match status" value="2"/>
</dbReference>
<dbReference type="GeneID" id="79269601"/>
<dbReference type="Pfam" id="PF02933">
    <property type="entry name" value="CDC48_2"/>
    <property type="match status" value="1"/>
</dbReference>
<dbReference type="PANTHER" id="PTHR23077:SF171">
    <property type="entry name" value="NUCLEAR VALOSIN-CONTAINING PROTEIN-LIKE"/>
    <property type="match status" value="1"/>
</dbReference>
<dbReference type="FunFam" id="3.40.50.300:FF:000018">
    <property type="entry name" value="Cell division control 48"/>
    <property type="match status" value="2"/>
</dbReference>
<evidence type="ECO:0000256" key="1">
    <source>
        <dbReference type="ARBA" id="ARBA00009833"/>
    </source>
</evidence>
<evidence type="ECO:0000259" key="8">
    <source>
        <dbReference type="SMART" id="SM01073"/>
    </source>
</evidence>
<dbReference type="InterPro" id="IPR029067">
    <property type="entry name" value="CDC48_domain_2-like_sf"/>
</dbReference>
<keyword evidence="10" id="KW-1185">Reference proteome</keyword>
<evidence type="ECO:0000256" key="4">
    <source>
        <dbReference type="ARBA" id="ARBA00022840"/>
    </source>
</evidence>
<feature type="domain" description="CDC48 N-terminal subdomain" evidence="8">
    <location>
        <begin position="8"/>
        <end position="91"/>
    </location>
</feature>
<evidence type="ECO:0000259" key="6">
    <source>
        <dbReference type="SMART" id="SM00382"/>
    </source>
</evidence>
<dbReference type="FunFam" id="1.10.8.60:FF:000178">
    <property type="entry name" value="CDC48/VCP homolog, AAA superfamily"/>
    <property type="match status" value="1"/>
</dbReference>
<evidence type="ECO:0000256" key="3">
    <source>
        <dbReference type="ARBA" id="ARBA00022741"/>
    </source>
</evidence>
<dbReference type="Pfam" id="PF00004">
    <property type="entry name" value="AAA"/>
    <property type="match status" value="2"/>
</dbReference>
<feature type="compositionally biased region" description="Basic and acidic residues" evidence="5">
    <location>
        <begin position="152"/>
        <end position="165"/>
    </location>
</feature>
<proteinExistence type="inferred from homology"/>
<accession>A0ABD5WSI7</accession>
<dbReference type="AlphaFoldDB" id="A0ABD5WSI7"/>
<comment type="caution">
    <text evidence="9">The sequence shown here is derived from an EMBL/GenBank/DDBJ whole genome shotgun (WGS) entry which is preliminary data.</text>
</comment>
<dbReference type="GO" id="GO:0005737">
    <property type="term" value="C:cytoplasm"/>
    <property type="evidence" value="ECO:0007669"/>
    <property type="project" value="UniProtKB-ARBA"/>
</dbReference>
<dbReference type="InterPro" id="IPR003338">
    <property type="entry name" value="CDC4_N-term_subdom"/>
</dbReference>
<feature type="domain" description="CDC48" evidence="7">
    <location>
        <begin position="109"/>
        <end position="172"/>
    </location>
</feature>
<feature type="region of interest" description="Disordered" evidence="5">
    <location>
        <begin position="152"/>
        <end position="239"/>
    </location>
</feature>
<dbReference type="InterPro" id="IPR003960">
    <property type="entry name" value="ATPase_AAA_CS"/>
</dbReference>
<dbReference type="SMART" id="SM00382">
    <property type="entry name" value="AAA"/>
    <property type="match status" value="2"/>
</dbReference>
<evidence type="ECO:0000313" key="10">
    <source>
        <dbReference type="Proteomes" id="UP001596388"/>
    </source>
</evidence>
<evidence type="ECO:0000256" key="5">
    <source>
        <dbReference type="SAM" id="MobiDB-lite"/>
    </source>
</evidence>
<reference evidence="9 10" key="1">
    <citation type="journal article" date="2019" name="Int. J. Syst. Evol. Microbiol.">
        <title>The Global Catalogue of Microorganisms (GCM) 10K type strain sequencing project: providing services to taxonomists for standard genome sequencing and annotation.</title>
        <authorList>
            <consortium name="The Broad Institute Genomics Platform"/>
            <consortium name="The Broad Institute Genome Sequencing Center for Infectious Disease"/>
            <person name="Wu L."/>
            <person name="Ma J."/>
        </authorList>
    </citation>
    <scope>NUCLEOTIDE SEQUENCE [LARGE SCALE GENOMIC DNA]</scope>
    <source>
        <strain evidence="9 10">DT55</strain>
    </source>
</reference>
<dbReference type="Pfam" id="PF02359">
    <property type="entry name" value="CDC48_N"/>
    <property type="match status" value="1"/>
</dbReference>
<dbReference type="InterPro" id="IPR004201">
    <property type="entry name" value="Cdc48_dom2"/>
</dbReference>
<dbReference type="Gene3D" id="2.40.40.20">
    <property type="match status" value="1"/>
</dbReference>
<gene>
    <name evidence="9" type="ORF">ACFQKD_04260</name>
</gene>
<dbReference type="SMART" id="SM01072">
    <property type="entry name" value="CDC48_2"/>
    <property type="match status" value="1"/>
</dbReference>
<keyword evidence="2" id="KW-0677">Repeat</keyword>
<keyword evidence="3" id="KW-0547">Nucleotide-binding</keyword>
<feature type="domain" description="AAA+ ATPase" evidence="6">
    <location>
        <begin position="274"/>
        <end position="409"/>
    </location>
</feature>
<dbReference type="SUPFAM" id="SSF50692">
    <property type="entry name" value="ADC-like"/>
    <property type="match status" value="1"/>
</dbReference>
<keyword evidence="4" id="KW-0067">ATP-binding</keyword>
<dbReference type="InterPro" id="IPR050168">
    <property type="entry name" value="AAA_ATPase_domain"/>
</dbReference>
<evidence type="ECO:0000256" key="2">
    <source>
        <dbReference type="ARBA" id="ARBA00022737"/>
    </source>
</evidence>
<dbReference type="EMBL" id="JBHTAG010000002">
    <property type="protein sequence ID" value="MFC7096509.1"/>
    <property type="molecule type" value="Genomic_DNA"/>
</dbReference>
<dbReference type="InterPro" id="IPR009010">
    <property type="entry name" value="Asp_de-COase-like_dom_sf"/>
</dbReference>
<dbReference type="SUPFAM" id="SSF52540">
    <property type="entry name" value="P-loop containing nucleoside triphosphate hydrolases"/>
    <property type="match status" value="2"/>
</dbReference>
<dbReference type="Proteomes" id="UP001596388">
    <property type="component" value="Unassembled WGS sequence"/>
</dbReference>
<protein>
    <submittedName>
        <fullName evidence="9">AAA family ATPase</fullName>
    </submittedName>
</protein>
<evidence type="ECO:0000313" key="9">
    <source>
        <dbReference type="EMBL" id="MFC7096509.1"/>
    </source>
</evidence>
<dbReference type="PANTHER" id="PTHR23077">
    <property type="entry name" value="AAA-FAMILY ATPASE"/>
    <property type="match status" value="1"/>
</dbReference>
<dbReference type="GO" id="GO:0005524">
    <property type="term" value="F:ATP binding"/>
    <property type="evidence" value="ECO:0007669"/>
    <property type="project" value="UniProtKB-KW"/>
</dbReference>
<dbReference type="InterPro" id="IPR003593">
    <property type="entry name" value="AAA+_ATPase"/>
</dbReference>
<comment type="similarity">
    <text evidence="1">Belongs to the AAA ATPase family. CDC48 subfamily.</text>
</comment>
<dbReference type="Gene3D" id="1.10.8.60">
    <property type="match status" value="2"/>
</dbReference>
<name>A0ABD5WSI7_9EURY</name>
<dbReference type="FunFam" id="2.40.40.20:FF:000007">
    <property type="entry name" value="AAA family ATPase"/>
    <property type="match status" value="1"/>
</dbReference>
<organism evidence="9 10">
    <name type="scientific">Halobaculum marinum</name>
    <dbReference type="NCBI Taxonomy" id="3031996"/>
    <lineage>
        <taxon>Archaea</taxon>
        <taxon>Methanobacteriati</taxon>
        <taxon>Methanobacteriota</taxon>
        <taxon>Stenosarchaea group</taxon>
        <taxon>Halobacteria</taxon>
        <taxon>Halobacteriales</taxon>
        <taxon>Haloferacaceae</taxon>
        <taxon>Halobaculum</taxon>
    </lineage>
</organism>
<feature type="domain" description="AAA+ ATPase" evidence="6">
    <location>
        <begin position="539"/>
        <end position="678"/>
    </location>
</feature>
<sequence length="767" mass="80913">MSDDDGVALTVRGAAKRDAGRGIARLSDATMSRLGVLSGETVVIVGDRETAAKVWPAGTEADDGEVLVDGETRANAGAKIGTQVRVRKERVGEADAVTLTAPAALDSVDIDESTLARAAKRDLDGRPVSAGEQVRLPHLGGNVFVVRDTRPEGPVKIHDGTRVTVERSGGGSASTASGSTAGSADGGRAGPNTTTSGTGASVDLPTRDRRERGGDGAADDGDTTTGGAPAPTPPAGGVTYEDIGGLDEELDLVRETIELPLSEPEVFARLGIDPPKGVLLHGPPGTGKTLIAKAVANEVDASFISVSGPEITSKYKGESEEKLREIFAQADESAPSIIFFDEIDSIAGQREDGGDMENRIVGQLLSLMDGLDAREDVIVIGATNRVDSIDPALRRGGRFDREIEIGVPGEAGRREILEVHTRRMPLADDVDVDRLAARTYGFVGADIDSLTTEAALTALRRARHDDSEVDLATVEVTRADFESALAAVEPSAMREYVAEQPDTTFDDVGGLTEAKKTLERAVEWPLAYAPLFDAAGADPPTGVLLYGPPGTGKTLLARAIAGESEVNFIEVAGPELLDRYVGESEKAVREVFERARQAAPSIVFFDEIDAIAVDRDGMGGDSSGVGERVVSQLLTELDRASANPNLAVIAATNRREALDDALVRPGRLESHVEVPLPDAEGRRKILAVHTQRTPMADDVDLDEVAEHTEGYSGAELTAVVREATMRAVERVAEEFGDEANDHADALSVTGDDFEAALERVRPHESLD</sequence>
<dbReference type="InterPro" id="IPR003959">
    <property type="entry name" value="ATPase_AAA_core"/>
</dbReference>
<dbReference type="SMART" id="SM01073">
    <property type="entry name" value="CDC48_N"/>
    <property type="match status" value="1"/>
</dbReference>
<dbReference type="SUPFAM" id="SSF54585">
    <property type="entry name" value="Cdc48 domain 2-like"/>
    <property type="match status" value="1"/>
</dbReference>
<dbReference type="RefSeq" id="WP_276239021.1">
    <property type="nucleotide sequence ID" value="NZ_CP119989.1"/>
</dbReference>
<dbReference type="Gene3D" id="3.40.50.300">
    <property type="entry name" value="P-loop containing nucleotide triphosphate hydrolases"/>
    <property type="match status" value="2"/>
</dbReference>
<dbReference type="InterPro" id="IPR041569">
    <property type="entry name" value="AAA_lid_3"/>
</dbReference>
<evidence type="ECO:0000259" key="7">
    <source>
        <dbReference type="SMART" id="SM01072"/>
    </source>
</evidence>